<dbReference type="InterPro" id="IPR000996">
    <property type="entry name" value="Clathrin_L-chain"/>
</dbReference>
<dbReference type="OMA" id="FYENYNT"/>
<evidence type="ECO:0000256" key="1">
    <source>
        <dbReference type="ARBA" id="ARBA00004180"/>
    </source>
</evidence>
<dbReference type="GO" id="GO:0030132">
    <property type="term" value="C:clathrin coat of coated pit"/>
    <property type="evidence" value="ECO:0007669"/>
    <property type="project" value="InterPro"/>
</dbReference>
<feature type="compositionally biased region" description="Acidic residues" evidence="8">
    <location>
        <begin position="8"/>
        <end position="24"/>
    </location>
</feature>
<evidence type="ECO:0000256" key="7">
    <source>
        <dbReference type="SAM" id="Coils"/>
    </source>
</evidence>
<dbReference type="GO" id="GO:0005198">
    <property type="term" value="F:structural molecule activity"/>
    <property type="evidence" value="ECO:0007669"/>
    <property type="project" value="InterPro"/>
</dbReference>
<dbReference type="PANTHER" id="PTHR10639">
    <property type="entry name" value="CLATHRIN LIGHT CHAIN"/>
    <property type="match status" value="1"/>
</dbReference>
<name>A0A1G4ME09_LACFM</name>
<keyword evidence="7" id="KW-0175">Coiled coil</keyword>
<evidence type="ECO:0000256" key="8">
    <source>
        <dbReference type="SAM" id="MobiDB-lite"/>
    </source>
</evidence>
<comment type="similarity">
    <text evidence="2 6">Belongs to the clathrin light chain family.</text>
</comment>
<gene>
    <name evidence="9" type="ORF">LAFE_0E13564G</name>
</gene>
<evidence type="ECO:0000256" key="5">
    <source>
        <dbReference type="ARBA" id="ARBA00023329"/>
    </source>
</evidence>
<dbReference type="PANTHER" id="PTHR10639:SF7">
    <property type="entry name" value="CLATHRIN LIGHT CHAIN"/>
    <property type="match status" value="1"/>
</dbReference>
<evidence type="ECO:0000313" key="9">
    <source>
        <dbReference type="EMBL" id="SCW02073.1"/>
    </source>
</evidence>
<evidence type="ECO:0000313" key="10">
    <source>
        <dbReference type="Proteomes" id="UP000190831"/>
    </source>
</evidence>
<evidence type="ECO:0000256" key="2">
    <source>
        <dbReference type="ARBA" id="ARBA00005263"/>
    </source>
</evidence>
<dbReference type="EMBL" id="LT598488">
    <property type="protein sequence ID" value="SCW02073.1"/>
    <property type="molecule type" value="Genomic_DNA"/>
</dbReference>
<keyword evidence="5 6" id="KW-0968">Cytoplasmic vesicle</keyword>
<dbReference type="GO" id="GO:0032050">
    <property type="term" value="F:clathrin heavy chain binding"/>
    <property type="evidence" value="ECO:0007669"/>
    <property type="project" value="TreeGrafter"/>
</dbReference>
<reference evidence="10" key="1">
    <citation type="submission" date="2016-03" db="EMBL/GenBank/DDBJ databases">
        <authorList>
            <person name="Devillers H."/>
        </authorList>
    </citation>
    <scope>NUCLEOTIDE SEQUENCE [LARGE SCALE GENOMIC DNA]</scope>
</reference>
<proteinExistence type="inferred from homology"/>
<accession>A0A1G4ME09</accession>
<protein>
    <recommendedName>
        <fullName evidence="6">Clathrin light chain</fullName>
    </recommendedName>
</protein>
<dbReference type="GO" id="GO:0006886">
    <property type="term" value="P:intracellular protein transport"/>
    <property type="evidence" value="ECO:0007669"/>
    <property type="project" value="InterPro"/>
</dbReference>
<evidence type="ECO:0000256" key="6">
    <source>
        <dbReference type="RuleBase" id="RU363137"/>
    </source>
</evidence>
<sequence length="217" mass="24865">MSEKFPPLEDDAVTADVPAGEEETDFLKREAELLGDEFKTDQDLDYLQEDKHDDIKEFEDNYPELSEATTEAHATNADDGEDDFGEPQSSSGPTDAGRSEVVAQWREQRVTEIAERDEAERSAKERLQEEAVKHMDDFYDNYNSKKQQQLEATRAEAEKFLQQRDEFISQDNTVWDRVLQLINEDDADIVGERNRSKFKEILVKLKGNEKAPGATRA</sequence>
<organism evidence="9 10">
    <name type="scientific">Lachancea fermentati</name>
    <name type="common">Zygosaccharomyces fermentati</name>
    <dbReference type="NCBI Taxonomy" id="4955"/>
    <lineage>
        <taxon>Eukaryota</taxon>
        <taxon>Fungi</taxon>
        <taxon>Dikarya</taxon>
        <taxon>Ascomycota</taxon>
        <taxon>Saccharomycotina</taxon>
        <taxon>Saccharomycetes</taxon>
        <taxon>Saccharomycetales</taxon>
        <taxon>Saccharomycetaceae</taxon>
        <taxon>Lachancea</taxon>
    </lineage>
</organism>
<feature type="coiled-coil region" evidence="7">
    <location>
        <begin position="143"/>
        <end position="170"/>
    </location>
</feature>
<evidence type="ECO:0000256" key="3">
    <source>
        <dbReference type="ARBA" id="ARBA00023136"/>
    </source>
</evidence>
<feature type="compositionally biased region" description="Basic and acidic residues" evidence="8">
    <location>
        <begin position="40"/>
        <end position="59"/>
    </location>
</feature>
<dbReference type="Proteomes" id="UP000190831">
    <property type="component" value="Chromosome E"/>
</dbReference>
<comment type="function">
    <text evidence="6">Clathrin is the major protein of the polyhedral coat of coated pits and vesicles.</text>
</comment>
<keyword evidence="4 6" id="KW-0168">Coated pit</keyword>
<comment type="subcellular location">
    <subcellularLocation>
        <location evidence="1 6">Cytoplasmic vesicle membrane</location>
        <topology evidence="1 6">Peripheral membrane protein</topology>
        <orientation evidence="1 6">Cytoplasmic side</orientation>
    </subcellularLocation>
    <subcellularLocation>
        <location evidence="6">Membrane</location>
        <location evidence="6">Coated pit</location>
        <topology evidence="6">Peripheral membrane protein</topology>
        <orientation evidence="6">Cytoplasmic side</orientation>
    </subcellularLocation>
    <text evidence="6">Cytoplasmic face of coated pits and vesicles.</text>
</comment>
<dbReference type="OrthoDB" id="5512at2759"/>
<feature type="region of interest" description="Disordered" evidence="8">
    <location>
        <begin position="1"/>
        <end position="24"/>
    </location>
</feature>
<evidence type="ECO:0000256" key="4">
    <source>
        <dbReference type="ARBA" id="ARBA00023176"/>
    </source>
</evidence>
<feature type="region of interest" description="Disordered" evidence="8">
    <location>
        <begin position="40"/>
        <end position="126"/>
    </location>
</feature>
<dbReference type="GO" id="GO:0030130">
    <property type="term" value="C:clathrin coat of trans-Golgi network vesicle"/>
    <property type="evidence" value="ECO:0007669"/>
    <property type="project" value="InterPro"/>
</dbReference>
<keyword evidence="10" id="KW-1185">Reference proteome</keyword>
<feature type="compositionally biased region" description="Basic and acidic residues" evidence="8">
    <location>
        <begin position="106"/>
        <end position="126"/>
    </location>
</feature>
<keyword evidence="3 6" id="KW-0472">Membrane</keyword>
<dbReference type="STRING" id="4955.A0A1G4ME09"/>
<dbReference type="AlphaFoldDB" id="A0A1G4ME09"/>
<dbReference type="Pfam" id="PF01086">
    <property type="entry name" value="Clathrin_lg_ch"/>
    <property type="match status" value="1"/>
</dbReference>
<dbReference type="GO" id="GO:0072583">
    <property type="term" value="P:clathrin-dependent endocytosis"/>
    <property type="evidence" value="ECO:0007669"/>
    <property type="project" value="TreeGrafter"/>
</dbReference>